<proteinExistence type="predicted"/>
<dbReference type="PANTHER" id="PTHR30348:SF4">
    <property type="entry name" value="DUF72 DOMAIN-CONTAINING PROTEIN"/>
    <property type="match status" value="1"/>
</dbReference>
<dbReference type="InterPro" id="IPR002763">
    <property type="entry name" value="DUF72"/>
</dbReference>
<feature type="transmembrane region" description="Helical" evidence="1">
    <location>
        <begin position="88"/>
        <end position="108"/>
    </location>
</feature>
<protein>
    <submittedName>
        <fullName evidence="2">DUF72 domain-containing protein</fullName>
    </submittedName>
</protein>
<keyword evidence="3" id="KW-1185">Reference proteome</keyword>
<accession>A0A6A9UZD1</accession>
<dbReference type="Proteomes" id="UP000435304">
    <property type="component" value="Unassembled WGS sequence"/>
</dbReference>
<dbReference type="SUPFAM" id="SSF117396">
    <property type="entry name" value="TM1631-like"/>
    <property type="match status" value="1"/>
</dbReference>
<keyword evidence="1" id="KW-1133">Transmembrane helix</keyword>
<keyword evidence="1" id="KW-0812">Transmembrane</keyword>
<name>A0A6A9UZD1_9ACTN</name>
<comment type="caution">
    <text evidence="2">The sequence shown here is derived from an EMBL/GenBank/DDBJ whole genome shotgun (WGS) entry which is preliminary data.</text>
</comment>
<dbReference type="Gene3D" id="3.20.20.410">
    <property type="entry name" value="Protein of unknown function UPF0759"/>
    <property type="match status" value="1"/>
</dbReference>
<gene>
    <name evidence="2" type="ORF">GC722_15070</name>
</gene>
<reference evidence="2 3" key="1">
    <citation type="submission" date="2019-12" db="EMBL/GenBank/DDBJ databases">
        <title>Auraticoccus cholistani sp. nov., an actinomycete isolated from soil of Cholistan desert.</title>
        <authorList>
            <person name="Cheema M.T."/>
        </authorList>
    </citation>
    <scope>NUCLEOTIDE SEQUENCE [LARGE SCALE GENOMIC DNA]</scope>
    <source>
        <strain evidence="2 3">F435</strain>
    </source>
</reference>
<dbReference type="PANTHER" id="PTHR30348">
    <property type="entry name" value="UNCHARACTERIZED PROTEIN YECE"/>
    <property type="match status" value="1"/>
</dbReference>
<dbReference type="Pfam" id="PF01904">
    <property type="entry name" value="DUF72"/>
    <property type="match status" value="1"/>
</dbReference>
<keyword evidence="1" id="KW-0472">Membrane</keyword>
<organism evidence="2 3">
    <name type="scientific">Auraticoccus cholistanensis</name>
    <dbReference type="NCBI Taxonomy" id="2656650"/>
    <lineage>
        <taxon>Bacteria</taxon>
        <taxon>Bacillati</taxon>
        <taxon>Actinomycetota</taxon>
        <taxon>Actinomycetes</taxon>
        <taxon>Propionibacteriales</taxon>
        <taxon>Propionibacteriaceae</taxon>
        <taxon>Auraticoccus</taxon>
    </lineage>
</organism>
<dbReference type="EMBL" id="WPCU01000010">
    <property type="protein sequence ID" value="MVA77332.1"/>
    <property type="molecule type" value="Genomic_DNA"/>
</dbReference>
<evidence type="ECO:0000313" key="3">
    <source>
        <dbReference type="Proteomes" id="UP000435304"/>
    </source>
</evidence>
<dbReference type="RefSeq" id="WP_331714912.1">
    <property type="nucleotide sequence ID" value="NZ_WPCU01000010.1"/>
</dbReference>
<evidence type="ECO:0000313" key="2">
    <source>
        <dbReference type="EMBL" id="MVA77332.1"/>
    </source>
</evidence>
<evidence type="ECO:0000256" key="1">
    <source>
        <dbReference type="SAM" id="Phobius"/>
    </source>
</evidence>
<dbReference type="InterPro" id="IPR036520">
    <property type="entry name" value="UPF0759_sf"/>
</dbReference>
<dbReference type="AlphaFoldDB" id="A0A6A9UZD1"/>
<sequence length="270" mass="30665">MIRIGISGWNYRGWRGSFYPPGLPQRRELAHAAEQLDTIEVNGTFYSLQRATSFARWRAEAGEDFVFSVKGPRFVTHMKRLRDVDTPLANFFASGVLLLGPTLGPVLWQLPPTLPFDVALLEDFLSRLPRTCGEAAELASRHDERLSGDRLATVAERPEQRIRHALEVRHESFRGDALLELARRHDVALVTSDAPRRWPVIETLTSDHAYVRLHGDTELYASGYTDVALDRWAVKVRDWHDQVGCVHVYFDNDAKGHAPFDALKLRARLS</sequence>